<protein>
    <recommendedName>
        <fullName evidence="3">Reverse transcriptase zinc-binding domain-containing protein</fullName>
    </recommendedName>
</protein>
<dbReference type="Gramene" id="LPERR10G15010.1">
    <property type="protein sequence ID" value="LPERR10G15010.1"/>
    <property type="gene ID" value="LPERR10G15010"/>
</dbReference>
<dbReference type="Proteomes" id="UP000032180">
    <property type="component" value="Chromosome 10"/>
</dbReference>
<evidence type="ECO:0000313" key="2">
    <source>
        <dbReference type="Proteomes" id="UP000032180"/>
    </source>
</evidence>
<dbReference type="AlphaFoldDB" id="A0A0D9XMR2"/>
<name>A0A0D9XMR2_9ORYZ</name>
<dbReference type="EnsemblPlants" id="LPERR10G15010.1">
    <property type="protein sequence ID" value="LPERR10G15010.1"/>
    <property type="gene ID" value="LPERR10G15010"/>
</dbReference>
<reference evidence="1" key="3">
    <citation type="submission" date="2015-04" db="UniProtKB">
        <authorList>
            <consortium name="EnsemblPlants"/>
        </authorList>
    </citation>
    <scope>IDENTIFICATION</scope>
</reference>
<evidence type="ECO:0008006" key="3">
    <source>
        <dbReference type="Google" id="ProtNLM"/>
    </source>
</evidence>
<reference evidence="2" key="2">
    <citation type="submission" date="2013-12" db="EMBL/GenBank/DDBJ databases">
        <authorList>
            <person name="Yu Y."/>
            <person name="Lee S."/>
            <person name="de Baynast K."/>
            <person name="Wissotski M."/>
            <person name="Liu L."/>
            <person name="Talag J."/>
            <person name="Goicoechea J."/>
            <person name="Angelova A."/>
            <person name="Jetty R."/>
            <person name="Kudrna D."/>
            <person name="Golser W."/>
            <person name="Rivera L."/>
            <person name="Zhang J."/>
            <person name="Wing R."/>
        </authorList>
    </citation>
    <scope>NUCLEOTIDE SEQUENCE</scope>
</reference>
<sequence length="94" mass="10977">MANALISYEVGDGTLVNFWQDSWLSQGPISSTHKNLMSFLGRSNLTVQQGLTNRRWIRALQVYQPRQWKNISTYGKLCKQFNCKKEYQTKRFGN</sequence>
<evidence type="ECO:0000313" key="1">
    <source>
        <dbReference type="EnsemblPlants" id="LPERR10G15010.1"/>
    </source>
</evidence>
<organism evidence="1 2">
    <name type="scientific">Leersia perrieri</name>
    <dbReference type="NCBI Taxonomy" id="77586"/>
    <lineage>
        <taxon>Eukaryota</taxon>
        <taxon>Viridiplantae</taxon>
        <taxon>Streptophyta</taxon>
        <taxon>Embryophyta</taxon>
        <taxon>Tracheophyta</taxon>
        <taxon>Spermatophyta</taxon>
        <taxon>Magnoliopsida</taxon>
        <taxon>Liliopsida</taxon>
        <taxon>Poales</taxon>
        <taxon>Poaceae</taxon>
        <taxon>BOP clade</taxon>
        <taxon>Oryzoideae</taxon>
        <taxon>Oryzeae</taxon>
        <taxon>Oryzinae</taxon>
        <taxon>Leersia</taxon>
    </lineage>
</organism>
<dbReference type="HOGENOM" id="CLU_2389378_0_0_1"/>
<keyword evidence="2" id="KW-1185">Reference proteome</keyword>
<proteinExistence type="predicted"/>
<accession>A0A0D9XMR2</accession>
<reference evidence="1 2" key="1">
    <citation type="submission" date="2012-08" db="EMBL/GenBank/DDBJ databases">
        <title>Oryza genome evolution.</title>
        <authorList>
            <person name="Wing R.A."/>
        </authorList>
    </citation>
    <scope>NUCLEOTIDE SEQUENCE</scope>
</reference>